<proteinExistence type="predicted"/>
<comment type="caution">
    <text evidence="3">The sequence shown here is derived from an EMBL/GenBank/DDBJ whole genome shotgun (WGS) entry which is preliminary data.</text>
</comment>
<keyword evidence="1" id="KW-0472">Membrane</keyword>
<feature type="transmembrane region" description="Helical" evidence="1">
    <location>
        <begin position="200"/>
        <end position="220"/>
    </location>
</feature>
<dbReference type="OrthoDB" id="9781349at2"/>
<protein>
    <submittedName>
        <fullName evidence="3">Tripartite tricarboxylate transporter permease</fullName>
    </submittedName>
</protein>
<dbReference type="AlphaFoldDB" id="A0A427TXA9"/>
<dbReference type="PANTHER" id="PTHR35342">
    <property type="entry name" value="TRICARBOXYLIC TRANSPORT PROTEIN"/>
    <property type="match status" value="1"/>
</dbReference>
<feature type="domain" description="DUF112" evidence="2">
    <location>
        <begin position="20"/>
        <end position="439"/>
    </location>
</feature>
<evidence type="ECO:0000313" key="4">
    <source>
        <dbReference type="Proteomes" id="UP000279911"/>
    </source>
</evidence>
<feature type="transmembrane region" description="Helical" evidence="1">
    <location>
        <begin position="355"/>
        <end position="377"/>
    </location>
</feature>
<feature type="transmembrane region" description="Helical" evidence="1">
    <location>
        <begin position="411"/>
        <end position="427"/>
    </location>
</feature>
<keyword evidence="1" id="KW-0812">Transmembrane</keyword>
<feature type="transmembrane region" description="Helical" evidence="1">
    <location>
        <begin position="259"/>
        <end position="280"/>
    </location>
</feature>
<feature type="transmembrane region" description="Helical" evidence="1">
    <location>
        <begin position="384"/>
        <end position="405"/>
    </location>
</feature>
<dbReference type="Proteomes" id="UP000279911">
    <property type="component" value="Unassembled WGS sequence"/>
</dbReference>
<feature type="transmembrane region" description="Helical" evidence="1">
    <location>
        <begin position="169"/>
        <end position="188"/>
    </location>
</feature>
<feature type="transmembrane region" description="Helical" evidence="1">
    <location>
        <begin position="331"/>
        <end position="349"/>
    </location>
</feature>
<evidence type="ECO:0000259" key="2">
    <source>
        <dbReference type="Pfam" id="PF01970"/>
    </source>
</evidence>
<dbReference type="EMBL" id="RSFW01000003">
    <property type="protein sequence ID" value="RSD29034.1"/>
    <property type="molecule type" value="Genomic_DNA"/>
</dbReference>
<evidence type="ECO:0000313" key="3">
    <source>
        <dbReference type="EMBL" id="RSD29034.1"/>
    </source>
</evidence>
<name>A0A427TXA9_9BACI</name>
<dbReference type="RefSeq" id="WP_125478467.1">
    <property type="nucleotide sequence ID" value="NZ_RSFW01000003.1"/>
</dbReference>
<feature type="transmembrane region" description="Helical" evidence="1">
    <location>
        <begin position="108"/>
        <end position="135"/>
    </location>
</feature>
<accession>A0A427TXA9</accession>
<dbReference type="PANTHER" id="PTHR35342:SF5">
    <property type="entry name" value="TRICARBOXYLIC TRANSPORT PROTEIN"/>
    <property type="match status" value="1"/>
</dbReference>
<feature type="transmembrane region" description="Helical" evidence="1">
    <location>
        <begin position="61"/>
        <end position="82"/>
    </location>
</feature>
<reference evidence="4" key="1">
    <citation type="submission" date="2018-12" db="EMBL/GenBank/DDBJ databases">
        <title>Bacillus chawlae sp. nov., Bacillus glennii sp. nov., and Bacillus saganii sp. nov. Isolated from the Vehicle Assembly Building at Kennedy Space Center where the Viking Spacecraft were Assembled.</title>
        <authorList>
            <person name="Seuylemezian A."/>
            <person name="Vaishampayan P."/>
        </authorList>
    </citation>
    <scope>NUCLEOTIDE SEQUENCE [LARGE SCALE GENOMIC DNA]</scope>
    <source>
        <strain evidence="4">DSM 13966</strain>
    </source>
</reference>
<organism evidence="3 4">
    <name type="scientific">Mesobacillus subterraneus</name>
    <dbReference type="NCBI Taxonomy" id="285983"/>
    <lineage>
        <taxon>Bacteria</taxon>
        <taxon>Bacillati</taxon>
        <taxon>Bacillota</taxon>
        <taxon>Bacilli</taxon>
        <taxon>Bacillales</taxon>
        <taxon>Bacillaceae</taxon>
        <taxon>Mesobacillus</taxon>
    </lineage>
</organism>
<sequence length="502" mass="52873">METIQYLVGGLANTFTFQTLLYLIIGVLVGQIVGILPGLGPVTGLALLIPMTFGMDPIPALVMLTGVYYGAMFGGALTSIMFNTPGDAAAVVTTFDGYPLTKQGKAGLAIGTATIGSTLGGLVSAVLIVLLAPLVAKLALAFGPAEYTILIALSFLLIIGLASKSKVKSGISALLGLMLALIGQDPITGTPRYTFGHFELLQGIDFVVVALGLFAIGEIISSLENYKEMKDQKVGKVTKIFPNKQEFKQILGPIRNGTLIGFVVGLLPGAGATISSFLSYSIAKKSSKSPDSFGKGNIEGVAASESANNGSVGGAMVPMLTLGIPGSNSTAVLLGGMMILGLQPGPMFFTNYPEIAWTVIVSMFVGIIILFLMNTLLLRGFIQILRVPYSILAVSIIILAFLGAFSVNRSMFEVFLMGAFGCLGYFLKKNDYPLAPLVLTLVLGGLLEQNWRRALSISDGSYIAFFQSPISITLLVIGLLVIVIPIFKKFSKKQSGGKEINV</sequence>
<gene>
    <name evidence="3" type="ORF">EJA10_02690</name>
</gene>
<dbReference type="Pfam" id="PF01970">
    <property type="entry name" value="TctA"/>
    <property type="match status" value="1"/>
</dbReference>
<dbReference type="InterPro" id="IPR002823">
    <property type="entry name" value="DUF112_TM"/>
</dbReference>
<feature type="transmembrane region" description="Helical" evidence="1">
    <location>
        <begin position="20"/>
        <end position="49"/>
    </location>
</feature>
<evidence type="ECO:0000256" key="1">
    <source>
        <dbReference type="SAM" id="Phobius"/>
    </source>
</evidence>
<keyword evidence="1" id="KW-1133">Transmembrane helix</keyword>
<feature type="transmembrane region" description="Helical" evidence="1">
    <location>
        <begin position="463"/>
        <end position="487"/>
    </location>
</feature>
<feature type="transmembrane region" description="Helical" evidence="1">
    <location>
        <begin position="147"/>
        <end position="163"/>
    </location>
</feature>